<evidence type="ECO:0000259" key="8">
    <source>
        <dbReference type="PROSITE" id="PS50850"/>
    </source>
</evidence>
<dbReference type="Proteomes" id="UP000799757">
    <property type="component" value="Unassembled WGS sequence"/>
</dbReference>
<feature type="region of interest" description="Disordered" evidence="6">
    <location>
        <begin position="527"/>
        <end position="555"/>
    </location>
</feature>
<evidence type="ECO:0000256" key="5">
    <source>
        <dbReference type="ARBA" id="ARBA00023136"/>
    </source>
</evidence>
<feature type="compositionally biased region" description="Basic and acidic residues" evidence="6">
    <location>
        <begin position="538"/>
        <end position="555"/>
    </location>
</feature>
<feature type="transmembrane region" description="Helical" evidence="7">
    <location>
        <begin position="260"/>
        <end position="277"/>
    </location>
</feature>
<protein>
    <submittedName>
        <fullName evidence="9">Efflux pump</fullName>
    </submittedName>
</protein>
<feature type="domain" description="Major facilitator superfamily (MFS) profile" evidence="8">
    <location>
        <begin position="41"/>
        <end position="522"/>
    </location>
</feature>
<dbReference type="SUPFAM" id="SSF103473">
    <property type="entry name" value="MFS general substrate transporter"/>
    <property type="match status" value="2"/>
</dbReference>
<dbReference type="Gene3D" id="1.20.1250.20">
    <property type="entry name" value="MFS general substrate transporter like domains"/>
    <property type="match status" value="2"/>
</dbReference>
<feature type="transmembrane region" description="Helical" evidence="7">
    <location>
        <begin position="425"/>
        <end position="448"/>
    </location>
</feature>
<feature type="transmembrane region" description="Helical" evidence="7">
    <location>
        <begin position="324"/>
        <end position="346"/>
    </location>
</feature>
<evidence type="ECO:0000256" key="2">
    <source>
        <dbReference type="ARBA" id="ARBA00007520"/>
    </source>
</evidence>
<dbReference type="AlphaFoldDB" id="A0A6A6X0W9"/>
<reference evidence="9" key="1">
    <citation type="journal article" date="2020" name="Stud. Mycol.">
        <title>101 Dothideomycetes genomes: a test case for predicting lifestyles and emergence of pathogens.</title>
        <authorList>
            <person name="Haridas S."/>
            <person name="Albert R."/>
            <person name="Binder M."/>
            <person name="Bloem J."/>
            <person name="Labutti K."/>
            <person name="Salamov A."/>
            <person name="Andreopoulos B."/>
            <person name="Baker S."/>
            <person name="Barry K."/>
            <person name="Bills G."/>
            <person name="Bluhm B."/>
            <person name="Cannon C."/>
            <person name="Castanera R."/>
            <person name="Culley D."/>
            <person name="Daum C."/>
            <person name="Ezra D."/>
            <person name="Gonzalez J."/>
            <person name="Henrissat B."/>
            <person name="Kuo A."/>
            <person name="Liang C."/>
            <person name="Lipzen A."/>
            <person name="Lutzoni F."/>
            <person name="Magnuson J."/>
            <person name="Mondo S."/>
            <person name="Nolan M."/>
            <person name="Ohm R."/>
            <person name="Pangilinan J."/>
            <person name="Park H.-J."/>
            <person name="Ramirez L."/>
            <person name="Alfaro M."/>
            <person name="Sun H."/>
            <person name="Tritt A."/>
            <person name="Yoshinaga Y."/>
            <person name="Zwiers L.-H."/>
            <person name="Turgeon B."/>
            <person name="Goodwin S."/>
            <person name="Spatafora J."/>
            <person name="Crous P."/>
            <person name="Grigoriev I."/>
        </authorList>
    </citation>
    <scope>NUCLEOTIDE SEQUENCE</scope>
    <source>
        <strain evidence="9">CBS 109.77</strain>
    </source>
</reference>
<dbReference type="PANTHER" id="PTHR23501:SF193">
    <property type="entry name" value="MULTIDRUG TRANSPORTER, PUTATIVE (AFU_ORTHOLOGUE AFUA_8G00940)-RELATED"/>
    <property type="match status" value="1"/>
</dbReference>
<feature type="transmembrane region" description="Helical" evidence="7">
    <location>
        <begin position="35"/>
        <end position="54"/>
    </location>
</feature>
<dbReference type="InterPro" id="IPR020846">
    <property type="entry name" value="MFS_dom"/>
</dbReference>
<evidence type="ECO:0000256" key="3">
    <source>
        <dbReference type="ARBA" id="ARBA00022692"/>
    </source>
</evidence>
<gene>
    <name evidence="9" type="ORF">K505DRAFT_252192</name>
</gene>
<dbReference type="Pfam" id="PF07690">
    <property type="entry name" value="MFS_1"/>
    <property type="match status" value="1"/>
</dbReference>
<feature type="region of interest" description="Disordered" evidence="6">
    <location>
        <begin position="1"/>
        <end position="23"/>
    </location>
</feature>
<evidence type="ECO:0000313" key="9">
    <source>
        <dbReference type="EMBL" id="KAF2789982.1"/>
    </source>
</evidence>
<evidence type="ECO:0000256" key="1">
    <source>
        <dbReference type="ARBA" id="ARBA00004141"/>
    </source>
</evidence>
<dbReference type="InterPro" id="IPR011701">
    <property type="entry name" value="MFS"/>
</dbReference>
<keyword evidence="4 7" id="KW-1133">Transmembrane helix</keyword>
<dbReference type="PROSITE" id="PS50850">
    <property type="entry name" value="MFS"/>
    <property type="match status" value="1"/>
</dbReference>
<feature type="transmembrane region" description="Helical" evidence="7">
    <location>
        <begin position="226"/>
        <end position="248"/>
    </location>
</feature>
<dbReference type="OrthoDB" id="10021397at2759"/>
<keyword evidence="3 7" id="KW-0812">Transmembrane</keyword>
<evidence type="ECO:0000313" key="10">
    <source>
        <dbReference type="Proteomes" id="UP000799757"/>
    </source>
</evidence>
<keyword evidence="5 7" id="KW-0472">Membrane</keyword>
<proteinExistence type="inferred from homology"/>
<feature type="transmembrane region" description="Helical" evidence="7">
    <location>
        <begin position="188"/>
        <end position="205"/>
    </location>
</feature>
<feature type="transmembrane region" description="Helical" evidence="7">
    <location>
        <begin position="131"/>
        <end position="151"/>
    </location>
</feature>
<sequence length="555" mass="59446">MTPDLSDTAPAEHNGEKPVAATESKDVDTTEYVTGWKLVAVVAGVALACFLMLIDTMIISTAIPRITDDFNSLADIGWYASAYQFGSAAPQPLTGKIFTHFRTKWSFLFFFAIFEVGSVLCGAAQSSPMLIIGRTIAGLGGAGIINGAIIIISSCVPQEKRPVGQLGMVVGPLVGGAFTSYNTWRWCFYINLPIGAVVAVAVAFIHIPEQTHKAKAMAIFHKLHHYLDFVGFFLFAPAVLQLLLALQYGGNEFAWRSSQVIGLFCGSAATFVVWAFWNRRKGDDALLPHSLIGRRIVWVSGLFQALFMSALYGSVYYLPIYFQAINGVSAMLSGVYLLPTILPELVMAGVAGGLIMKIGYIIPFALVSTILLSIANGLYSMLRPGSPMGWWIGFQIIGGFGAGIGLNLAIVAVQAFVTGEELSSAMAFIVFMQSLGPAIFLVLCNLLFVASLKTQLPQHAPTANVGAVMQAGATGFRAIVEPGELPGVLTAYANSVNRTFYLVTALAAACFVVLWGMGWKDLRNPTGRKTGEAAGPEGNEKVLQQDEVETRSLPA</sequence>
<feature type="transmembrane region" description="Helical" evidence="7">
    <location>
        <begin position="499"/>
        <end position="519"/>
    </location>
</feature>
<comment type="similarity">
    <text evidence="2">Belongs to the major facilitator superfamily. TCR/Tet family.</text>
</comment>
<feature type="transmembrane region" description="Helical" evidence="7">
    <location>
        <begin position="388"/>
        <end position="413"/>
    </location>
</feature>
<keyword evidence="10" id="KW-1185">Reference proteome</keyword>
<dbReference type="EMBL" id="MU002101">
    <property type="protein sequence ID" value="KAF2789982.1"/>
    <property type="molecule type" value="Genomic_DNA"/>
</dbReference>
<organism evidence="9 10">
    <name type="scientific">Melanomma pulvis-pyrius CBS 109.77</name>
    <dbReference type="NCBI Taxonomy" id="1314802"/>
    <lineage>
        <taxon>Eukaryota</taxon>
        <taxon>Fungi</taxon>
        <taxon>Dikarya</taxon>
        <taxon>Ascomycota</taxon>
        <taxon>Pezizomycotina</taxon>
        <taxon>Dothideomycetes</taxon>
        <taxon>Pleosporomycetidae</taxon>
        <taxon>Pleosporales</taxon>
        <taxon>Melanommataceae</taxon>
        <taxon>Melanomma</taxon>
    </lineage>
</organism>
<dbReference type="GO" id="GO:0005886">
    <property type="term" value="C:plasma membrane"/>
    <property type="evidence" value="ECO:0007669"/>
    <property type="project" value="TreeGrafter"/>
</dbReference>
<feature type="transmembrane region" description="Helical" evidence="7">
    <location>
        <begin position="105"/>
        <end position="125"/>
    </location>
</feature>
<evidence type="ECO:0000256" key="4">
    <source>
        <dbReference type="ARBA" id="ARBA00022989"/>
    </source>
</evidence>
<accession>A0A6A6X0W9</accession>
<dbReference type="GO" id="GO:0022857">
    <property type="term" value="F:transmembrane transporter activity"/>
    <property type="evidence" value="ECO:0007669"/>
    <property type="project" value="InterPro"/>
</dbReference>
<dbReference type="PANTHER" id="PTHR23501">
    <property type="entry name" value="MAJOR FACILITATOR SUPERFAMILY"/>
    <property type="match status" value="1"/>
</dbReference>
<feature type="transmembrane region" description="Helical" evidence="7">
    <location>
        <begin position="297"/>
        <end position="318"/>
    </location>
</feature>
<comment type="subcellular location">
    <subcellularLocation>
        <location evidence="1">Membrane</location>
        <topology evidence="1">Multi-pass membrane protein</topology>
    </subcellularLocation>
</comment>
<evidence type="ECO:0000256" key="7">
    <source>
        <dbReference type="SAM" id="Phobius"/>
    </source>
</evidence>
<feature type="transmembrane region" description="Helical" evidence="7">
    <location>
        <begin position="358"/>
        <end position="382"/>
    </location>
</feature>
<dbReference type="InterPro" id="IPR036259">
    <property type="entry name" value="MFS_trans_sf"/>
</dbReference>
<evidence type="ECO:0000256" key="6">
    <source>
        <dbReference type="SAM" id="MobiDB-lite"/>
    </source>
</evidence>
<name>A0A6A6X0W9_9PLEO</name>